<comment type="cofactor">
    <cofactor evidence="1">
        <name>Fe(3+)</name>
        <dbReference type="ChEBI" id="CHEBI:29034"/>
    </cofactor>
</comment>
<keyword evidence="5" id="KW-0560">Oxidoreductase</keyword>
<name>A0ABU4N5Q9_9ACTN</name>
<dbReference type="PROSITE" id="PS00083">
    <property type="entry name" value="INTRADIOL_DIOXYGENAS"/>
    <property type="match status" value="1"/>
</dbReference>
<dbReference type="Gene3D" id="2.60.130.10">
    <property type="entry name" value="Aromatic compound dioxygenase"/>
    <property type="match status" value="1"/>
</dbReference>
<evidence type="ECO:0000256" key="5">
    <source>
        <dbReference type="ARBA" id="ARBA00023002"/>
    </source>
</evidence>
<evidence type="ECO:0000259" key="7">
    <source>
        <dbReference type="PROSITE" id="PS00083"/>
    </source>
</evidence>
<evidence type="ECO:0000313" key="9">
    <source>
        <dbReference type="Proteomes" id="UP001282474"/>
    </source>
</evidence>
<keyword evidence="9" id="KW-1185">Reference proteome</keyword>
<comment type="caution">
    <text evidence="8">The sequence shown here is derived from an EMBL/GenBank/DDBJ whole genome shotgun (WGS) entry which is preliminary data.</text>
</comment>
<evidence type="ECO:0000256" key="1">
    <source>
        <dbReference type="ARBA" id="ARBA00001965"/>
    </source>
</evidence>
<dbReference type="Pfam" id="PF00775">
    <property type="entry name" value="Dioxygenase_C"/>
    <property type="match status" value="1"/>
</dbReference>
<dbReference type="Proteomes" id="UP001282474">
    <property type="component" value="Unassembled WGS sequence"/>
</dbReference>
<feature type="domain" description="Intradiol ring-cleavage dioxygenases" evidence="7">
    <location>
        <begin position="143"/>
        <end position="171"/>
    </location>
</feature>
<dbReference type="InterPro" id="IPR007535">
    <property type="entry name" value="Catechol_dOase_N"/>
</dbReference>
<dbReference type="PANTHER" id="PTHR33711">
    <property type="entry name" value="DIOXYGENASE, PUTATIVE (AFU_ORTHOLOGUE AFUA_2G02910)-RELATED"/>
    <property type="match status" value="1"/>
</dbReference>
<gene>
    <name evidence="8" type="ORF">PV383_47120</name>
</gene>
<evidence type="ECO:0000256" key="2">
    <source>
        <dbReference type="ARBA" id="ARBA00007825"/>
    </source>
</evidence>
<evidence type="ECO:0000256" key="4">
    <source>
        <dbReference type="ARBA" id="ARBA00022964"/>
    </source>
</evidence>
<sequence>MRGERGGAADRTTPEQHAREQALVEKVVASFETARDPRLKQLTQALTRHVHAFLREVRLTEAEWASAIEFLTAAGHITDDKRQEFILLSDVLGASMQTIAINNEAHANATEATVLGPFFVEGSPEVPLGGDMSFGAAGQPCWVEGRVTDTTGKPVPGARMEVWEADEDGFYDVQYDDDRTAARGHLFSDDTGTYRFWAIMPTPYPIPHDGPVGALLASVGRSPMRASHLHFDVRAEGKRTLITHIFVRGDELLDTDAVFGVKDSLIHDFVEHPAGTRTPDGRDLGGRSWSSVRFDIVLAPADTAGPGTASRERTPE</sequence>
<evidence type="ECO:0000256" key="6">
    <source>
        <dbReference type="ARBA" id="ARBA00023004"/>
    </source>
</evidence>
<dbReference type="Pfam" id="PF04444">
    <property type="entry name" value="Dioxygenase_N"/>
    <property type="match status" value="1"/>
</dbReference>
<keyword evidence="3" id="KW-0479">Metal-binding</keyword>
<dbReference type="InterPro" id="IPR000627">
    <property type="entry name" value="Intradiol_dOase_C"/>
</dbReference>
<evidence type="ECO:0000256" key="3">
    <source>
        <dbReference type="ARBA" id="ARBA00022723"/>
    </source>
</evidence>
<comment type="similarity">
    <text evidence="2">Belongs to the intradiol ring-cleavage dioxygenase family.</text>
</comment>
<dbReference type="PANTHER" id="PTHR33711:SF7">
    <property type="entry name" value="INTRADIOL RING-CLEAVAGE DIOXYGENASES DOMAIN-CONTAINING PROTEIN-RELATED"/>
    <property type="match status" value="1"/>
</dbReference>
<keyword evidence="4 8" id="KW-0223">Dioxygenase</keyword>
<evidence type="ECO:0000313" key="8">
    <source>
        <dbReference type="EMBL" id="MDX3044677.1"/>
    </source>
</evidence>
<accession>A0ABU4N5Q9</accession>
<reference evidence="8 9" key="1">
    <citation type="journal article" date="2023" name="Microb. Genom.">
        <title>Mesoterricola silvestris gen. nov., sp. nov., Mesoterricola sediminis sp. nov., Geothrix oryzae sp. nov., Geothrix edaphica sp. nov., Geothrix rubra sp. nov., and Geothrix limicola sp. nov., six novel members of Acidobacteriota isolated from soils.</title>
        <authorList>
            <person name="Weisberg A.J."/>
            <person name="Pearce E."/>
            <person name="Kramer C.G."/>
            <person name="Chang J.H."/>
            <person name="Clarke C.R."/>
        </authorList>
    </citation>
    <scope>NUCLEOTIDE SEQUENCE [LARGE SCALE GENOMIC DNA]</scope>
    <source>
        <strain evidence="8 9">NE20-4-1</strain>
    </source>
</reference>
<dbReference type="GO" id="GO:0051213">
    <property type="term" value="F:dioxygenase activity"/>
    <property type="evidence" value="ECO:0007669"/>
    <property type="project" value="UniProtKB-KW"/>
</dbReference>
<protein>
    <submittedName>
        <fullName evidence="8">Dioxygenase</fullName>
    </submittedName>
</protein>
<proteinExistence type="inferred from homology"/>
<dbReference type="InterPro" id="IPR050770">
    <property type="entry name" value="Intradiol_RC_Dioxygenase"/>
</dbReference>
<dbReference type="EMBL" id="JARAWJ010000102">
    <property type="protein sequence ID" value="MDX3044677.1"/>
    <property type="molecule type" value="Genomic_DNA"/>
</dbReference>
<organism evidence="8 9">
    <name type="scientific">Streptomyces caniscabiei</name>
    <dbReference type="NCBI Taxonomy" id="2746961"/>
    <lineage>
        <taxon>Bacteria</taxon>
        <taxon>Bacillati</taxon>
        <taxon>Actinomycetota</taxon>
        <taxon>Actinomycetes</taxon>
        <taxon>Kitasatosporales</taxon>
        <taxon>Streptomycetaceae</taxon>
        <taxon>Streptomyces</taxon>
    </lineage>
</organism>
<dbReference type="InterPro" id="IPR015889">
    <property type="entry name" value="Intradiol_dOase_core"/>
</dbReference>
<dbReference type="SUPFAM" id="SSF49482">
    <property type="entry name" value="Aromatic compound dioxygenase"/>
    <property type="match status" value="1"/>
</dbReference>
<dbReference type="RefSeq" id="WP_193382210.1">
    <property type="nucleotide sequence ID" value="NZ_JABXWF010000058.1"/>
</dbReference>
<keyword evidence="6" id="KW-0408">Iron</keyword>